<evidence type="ECO:0000313" key="2">
    <source>
        <dbReference type="EMBL" id="TDG01973.1"/>
    </source>
</evidence>
<dbReference type="EMBL" id="SMOD01000087">
    <property type="protein sequence ID" value="TDG01973.1"/>
    <property type="molecule type" value="Genomic_DNA"/>
</dbReference>
<keyword evidence="1" id="KW-1133">Transmembrane helix</keyword>
<name>A0A4R5L1S2_9BURK</name>
<evidence type="ECO:0000313" key="3">
    <source>
        <dbReference type="Proteomes" id="UP000295606"/>
    </source>
</evidence>
<dbReference type="Proteomes" id="UP000295606">
    <property type="component" value="Unassembled WGS sequence"/>
</dbReference>
<dbReference type="RefSeq" id="WP_133190951.1">
    <property type="nucleotide sequence ID" value="NZ_SMOD01000087.1"/>
</dbReference>
<sequence>MSLSLDEFEKTSLEVGQWCWGTMQGAFNEKQSISQIITDAAIGMIPVVGDVTAVRDLLAVSIGMARDPRKREEVMEWVMLVVLAFALIPVVGGVIKGVGRLALRAAGDAAKDEKLLQEVIAYLNRVGHGDAPNWLRTLNVRQYQAQLVEKLKSFCSTVRRTIEKTLKSHMGSLLPEQWHGHLQMVADGFGALPQEADKMVPKALDALNEKIRVLQNTAYEGEKHVVATGGAPKVARETEAELKEELKRPPTPLGKYASIPALVDDVEMSARLRASYDPYIAKGWPDLFYGVSKMPVFGDERVYKDIASFHGKISAVTARELVGKKIFRVFGNASKVTKASESFAGGFWGAAYWGVGDAPKTAKAWRESAAVLDDWNANGFMVVAHLPDNLAEIWPEAKAWLGRIAEQYSPGAPFQYLEGGAEQLVAKFDKAVVERITAIGNEVKAAASNAVRTEMIGGVRFEFVKTNWTDVERVYGYGEAVDQGAAATRKLAADEVREK</sequence>
<dbReference type="OrthoDB" id="7324255at2"/>
<gene>
    <name evidence="2" type="ORF">E1N52_42215</name>
</gene>
<comment type="caution">
    <text evidence="2">The sequence shown here is derived from an EMBL/GenBank/DDBJ whole genome shotgun (WGS) entry which is preliminary data.</text>
</comment>
<protein>
    <submittedName>
        <fullName evidence="2">Uncharacterized protein</fullName>
    </submittedName>
</protein>
<organism evidence="2 3">
    <name type="scientific">Paraburkholderia guartelaensis</name>
    <dbReference type="NCBI Taxonomy" id="2546446"/>
    <lineage>
        <taxon>Bacteria</taxon>
        <taxon>Pseudomonadati</taxon>
        <taxon>Pseudomonadota</taxon>
        <taxon>Betaproteobacteria</taxon>
        <taxon>Burkholderiales</taxon>
        <taxon>Burkholderiaceae</taxon>
        <taxon>Paraburkholderia</taxon>
    </lineage>
</organism>
<feature type="transmembrane region" description="Helical" evidence="1">
    <location>
        <begin position="74"/>
        <end position="95"/>
    </location>
</feature>
<dbReference type="InterPro" id="IPR049802">
    <property type="entry name" value="RhsC-like_FIX"/>
</dbReference>
<reference evidence="2 3" key="1">
    <citation type="submission" date="2019-03" db="EMBL/GenBank/DDBJ databases">
        <title>Paraburkholderia sp. isolated from native Mimosa gymnas in Guartela State Park, Brazil.</title>
        <authorList>
            <person name="Paulitsch F."/>
            <person name="Hungria M."/>
            <person name="Delamuta J.R.M."/>
            <person name="Ribeiro R.A."/>
            <person name="Dall'Agnol R."/>
            <person name="Silva J.S.B."/>
        </authorList>
    </citation>
    <scope>NUCLEOTIDE SEQUENCE [LARGE SCALE GENOMIC DNA]</scope>
    <source>
        <strain evidence="2 3">CNPSo 3008</strain>
    </source>
</reference>
<dbReference type="AlphaFoldDB" id="A0A4R5L1S2"/>
<dbReference type="CDD" id="cd20746">
    <property type="entry name" value="FIX_Ntox15_NUC_DUF4112_RhsA-like"/>
    <property type="match status" value="1"/>
</dbReference>
<proteinExistence type="predicted"/>
<keyword evidence="1" id="KW-0812">Transmembrane</keyword>
<evidence type="ECO:0000256" key="1">
    <source>
        <dbReference type="SAM" id="Phobius"/>
    </source>
</evidence>
<accession>A0A4R5L1S2</accession>
<keyword evidence="1" id="KW-0472">Membrane</keyword>